<evidence type="ECO:0000259" key="4">
    <source>
        <dbReference type="SMART" id="SM00797"/>
    </source>
</evidence>
<keyword evidence="6" id="KW-1185">Reference proteome</keyword>
<feature type="domain" description="Carboxyltransferase" evidence="4">
    <location>
        <begin position="25"/>
        <end position="295"/>
    </location>
</feature>
<reference evidence="5" key="1">
    <citation type="submission" date="2021-11" db="EMBL/GenBank/DDBJ databases">
        <title>Streptomyces corallinus and Kineosporia corallina sp. nov., two new coral-derived marine actinobacteria.</title>
        <authorList>
            <person name="Buangrab K."/>
            <person name="Sutthacheep M."/>
            <person name="Yeemin T."/>
            <person name="Harunari E."/>
            <person name="Igarashi Y."/>
            <person name="Sripreechasak P."/>
            <person name="Kanchanasin P."/>
            <person name="Tanasupawat S."/>
            <person name="Phongsopitanun W."/>
        </authorList>
    </citation>
    <scope>NUCLEOTIDE SEQUENCE</scope>
    <source>
        <strain evidence="5">JCM 31032</strain>
    </source>
</reference>
<evidence type="ECO:0000256" key="1">
    <source>
        <dbReference type="ARBA" id="ARBA00022741"/>
    </source>
</evidence>
<keyword evidence="3" id="KW-0067">ATP-binding</keyword>
<dbReference type="InterPro" id="IPR029000">
    <property type="entry name" value="Cyclophilin-like_dom_sf"/>
</dbReference>
<dbReference type="PANTHER" id="PTHR43309:SF3">
    <property type="entry name" value="5-OXOPROLINASE SUBUNIT C"/>
    <property type="match status" value="1"/>
</dbReference>
<keyword evidence="2" id="KW-0378">Hydrolase</keyword>
<comment type="caution">
    <text evidence="5">The sequence shown here is derived from an EMBL/GenBank/DDBJ whole genome shotgun (WGS) entry which is preliminary data.</text>
</comment>
<dbReference type="SUPFAM" id="SSF50891">
    <property type="entry name" value="Cyclophilin-like"/>
    <property type="match status" value="1"/>
</dbReference>
<dbReference type="RefSeq" id="WP_231438697.1">
    <property type="nucleotide sequence ID" value="NZ_JAJOMB010000001.1"/>
</dbReference>
<name>A0A9X1N9J8_9ACTN</name>
<sequence length="295" mass="31249">MVFFRVLDPGVFTTMQDEGRPGHAHLGVPRSGALDQESYRLANRLVGNRSGATALETTMRGPRLLWDAQQFEDVSEPVWVAVTGAPVPVRINGRPAAFAAAVRLLPGEVLEIGTAVAGLRSYVAVSGGFVNKSPLRSGSTDVLSGLGPPALAVGHELPVGPAAPIPSIEFVVPTGVFHQPVLDLIPGPRADWFTPEALMLLARTAWQVSPTSNRVGLRLEGPALERVRFGELPSEGMMTGSVQVPGNGRPVLFLNDHPVTGGYPVIGVVTRASLDRAAQAAPGTTLRFRLRTALR</sequence>
<keyword evidence="1" id="KW-0547">Nucleotide-binding</keyword>
<dbReference type="Gene3D" id="2.40.100.10">
    <property type="entry name" value="Cyclophilin-like"/>
    <property type="match status" value="1"/>
</dbReference>
<evidence type="ECO:0000313" key="6">
    <source>
        <dbReference type="Proteomes" id="UP001138997"/>
    </source>
</evidence>
<dbReference type="GO" id="GO:0005524">
    <property type="term" value="F:ATP binding"/>
    <property type="evidence" value="ECO:0007669"/>
    <property type="project" value="UniProtKB-KW"/>
</dbReference>
<evidence type="ECO:0000256" key="3">
    <source>
        <dbReference type="ARBA" id="ARBA00022840"/>
    </source>
</evidence>
<gene>
    <name evidence="5" type="ORF">LR394_02640</name>
</gene>
<dbReference type="PANTHER" id="PTHR43309">
    <property type="entry name" value="5-OXOPROLINASE SUBUNIT C"/>
    <property type="match status" value="1"/>
</dbReference>
<dbReference type="InterPro" id="IPR052708">
    <property type="entry name" value="PxpC"/>
</dbReference>
<dbReference type="Proteomes" id="UP001138997">
    <property type="component" value="Unassembled WGS sequence"/>
</dbReference>
<organism evidence="5 6">
    <name type="scientific">Kineosporia babensis</name>
    <dbReference type="NCBI Taxonomy" id="499548"/>
    <lineage>
        <taxon>Bacteria</taxon>
        <taxon>Bacillati</taxon>
        <taxon>Actinomycetota</taxon>
        <taxon>Actinomycetes</taxon>
        <taxon>Kineosporiales</taxon>
        <taxon>Kineosporiaceae</taxon>
        <taxon>Kineosporia</taxon>
    </lineage>
</organism>
<evidence type="ECO:0000256" key="2">
    <source>
        <dbReference type="ARBA" id="ARBA00022801"/>
    </source>
</evidence>
<evidence type="ECO:0000313" key="5">
    <source>
        <dbReference type="EMBL" id="MCD5309779.1"/>
    </source>
</evidence>
<accession>A0A9X1N9J8</accession>
<protein>
    <submittedName>
        <fullName evidence="5">Biotin-dependent carboxyltransferase family protein</fullName>
    </submittedName>
</protein>
<dbReference type="EMBL" id="JAJOMB010000001">
    <property type="protein sequence ID" value="MCD5309779.1"/>
    <property type="molecule type" value="Genomic_DNA"/>
</dbReference>
<proteinExistence type="predicted"/>
<dbReference type="SMART" id="SM00797">
    <property type="entry name" value="AHS2"/>
    <property type="match status" value="1"/>
</dbReference>
<dbReference type="InterPro" id="IPR003778">
    <property type="entry name" value="CT_A_B"/>
</dbReference>
<dbReference type="Pfam" id="PF02626">
    <property type="entry name" value="CT_A_B"/>
    <property type="match status" value="1"/>
</dbReference>
<dbReference type="GO" id="GO:0016787">
    <property type="term" value="F:hydrolase activity"/>
    <property type="evidence" value="ECO:0007669"/>
    <property type="project" value="UniProtKB-KW"/>
</dbReference>
<dbReference type="AlphaFoldDB" id="A0A9X1N9J8"/>